<organism evidence="2">
    <name type="scientific">Candidatus Enterococcus clewellii</name>
    <dbReference type="NCBI Taxonomy" id="1834193"/>
    <lineage>
        <taxon>Bacteria</taxon>
        <taxon>Bacillati</taxon>
        <taxon>Bacillota</taxon>
        <taxon>Bacilli</taxon>
        <taxon>Lactobacillales</taxon>
        <taxon>Enterococcaceae</taxon>
        <taxon>Enterococcus</taxon>
    </lineage>
</organism>
<dbReference type="GO" id="GO:0004721">
    <property type="term" value="F:phosphoprotein phosphatase activity"/>
    <property type="evidence" value="ECO:0007669"/>
    <property type="project" value="InterPro"/>
</dbReference>
<proteinExistence type="inferred from homology"/>
<protein>
    <submittedName>
        <fullName evidence="3">Protein-tyrosine phosphatase</fullName>
    </submittedName>
</protein>
<dbReference type="EMBL" id="CP147247">
    <property type="protein sequence ID" value="WYJ91490.1"/>
    <property type="molecule type" value="Genomic_DNA"/>
</dbReference>
<evidence type="ECO:0000313" key="4">
    <source>
        <dbReference type="Proteomes" id="UP000195141"/>
    </source>
</evidence>
<evidence type="ECO:0000313" key="3">
    <source>
        <dbReference type="EMBL" id="WYJ91490.1"/>
    </source>
</evidence>
<dbReference type="InterPro" id="IPR016130">
    <property type="entry name" value="Tyr_Pase_AS"/>
</dbReference>
<dbReference type="RefSeq" id="WP_086350552.1">
    <property type="nucleotide sequence ID" value="NZ_CP147247.1"/>
</dbReference>
<dbReference type="AlphaFoldDB" id="A0A242K1K6"/>
<dbReference type="Proteomes" id="UP000195141">
    <property type="component" value="Chromosome"/>
</dbReference>
<reference evidence="3" key="3">
    <citation type="submission" date="2024-03" db="EMBL/GenBank/DDBJ databases">
        <title>The Genome Sequence of Enterococcus sp. DIV0242b.</title>
        <authorList>
            <consortium name="The Broad Institute Genomics Platform"/>
            <consortium name="The Broad Institute Microbial Omics Core"/>
            <consortium name="The Broad Institute Genomic Center for Infectious Diseases"/>
            <person name="Earl A."/>
            <person name="Manson A."/>
            <person name="Gilmore M."/>
            <person name="Schwartman J."/>
            <person name="Shea T."/>
            <person name="Abouelleil A."/>
            <person name="Cao P."/>
            <person name="Chapman S."/>
            <person name="Cusick C."/>
            <person name="Young S."/>
            <person name="Neafsey D."/>
            <person name="Nusbaum C."/>
            <person name="Birren B."/>
        </authorList>
    </citation>
    <scope>NUCLEOTIDE SEQUENCE</scope>
    <source>
        <strain evidence="3">9E7_DIV0242</strain>
    </source>
</reference>
<evidence type="ECO:0000256" key="1">
    <source>
        <dbReference type="ARBA" id="ARBA00009580"/>
    </source>
</evidence>
<dbReference type="InterPro" id="IPR029021">
    <property type="entry name" value="Prot-tyrosine_phosphatase-like"/>
</dbReference>
<keyword evidence="4" id="KW-1185">Reference proteome</keyword>
<dbReference type="Gene3D" id="3.90.190.10">
    <property type="entry name" value="Protein tyrosine phosphatase superfamily"/>
    <property type="match status" value="1"/>
</dbReference>
<gene>
    <name evidence="3" type="ORF">A5888_003258</name>
    <name evidence="2" type="ORF">A5888_003554</name>
</gene>
<sequence>MMKMIEVYRKEDELFLDLKADFSGDLVVYITSDLNGDTKEKEIRCTFEKGVAGPVIELKMKRTFYQTVLGEDHYLGAERRIPVAGLYNCRDLGGYSTVDGRMTKWGLIYRSDAPDHLDSTDWTYLKNMKLASVIDLRSPAEIRLNPDIAVGERHHYEFDPHALVARKASETPSDKSNKDKQKVEKLVELAKTKAGQEKLVEMQQQMVGQMRELVLSTKAKEAYAEFMQILLRGEVPNLFHCQGGKDRTGWAAAIILGLLGVDRETIYADYFLTDRYNRPRNEKRMAIYKQYTDDSFVLDYLASLQQTKATYLDSAFQAMEETYGTMETYAIEALGMTQESIEKLKELYLYEK</sequence>
<reference evidence="3" key="2">
    <citation type="submission" date="2017-05" db="EMBL/GenBank/DDBJ databases">
        <authorList>
            <consortium name="The Broad Institute Genomics Platform"/>
            <consortium name="The Broad Institute Genomic Center for Infectious Diseases"/>
            <person name="Earl A."/>
            <person name="Manson A."/>
            <person name="Schwartman J."/>
            <person name="Gilmore M."/>
            <person name="Abouelleil A."/>
            <person name="Cao P."/>
            <person name="Chapman S."/>
            <person name="Cusick C."/>
            <person name="Shea T."/>
            <person name="Young S."/>
            <person name="Neafsey D."/>
            <person name="Nusbaum C."/>
            <person name="Birren B."/>
        </authorList>
    </citation>
    <scope>NUCLEOTIDE SEQUENCE</scope>
    <source>
        <strain evidence="3">9E7_DIV0242</strain>
    </source>
</reference>
<dbReference type="Pfam" id="PF13350">
    <property type="entry name" value="Y_phosphatase3"/>
    <property type="match status" value="1"/>
</dbReference>
<dbReference type="PANTHER" id="PTHR31126:SF1">
    <property type="entry name" value="TYROSINE SPECIFIC PROTEIN PHOSPHATASES DOMAIN-CONTAINING PROTEIN"/>
    <property type="match status" value="1"/>
</dbReference>
<dbReference type="InterPro" id="IPR026893">
    <property type="entry name" value="Tyr/Ser_Pase_IphP-type"/>
</dbReference>
<dbReference type="SUPFAM" id="SSF52799">
    <property type="entry name" value="(Phosphotyrosine protein) phosphatases II"/>
    <property type="match status" value="1"/>
</dbReference>
<dbReference type="PANTHER" id="PTHR31126">
    <property type="entry name" value="TYROSINE-PROTEIN PHOSPHATASE"/>
    <property type="match status" value="1"/>
</dbReference>
<dbReference type="PROSITE" id="PS00383">
    <property type="entry name" value="TYR_PHOSPHATASE_1"/>
    <property type="match status" value="1"/>
</dbReference>
<evidence type="ECO:0000313" key="2">
    <source>
        <dbReference type="EMBL" id="OTP11455.1"/>
    </source>
</evidence>
<dbReference type="OrthoDB" id="1188001at2"/>
<accession>A0A242K1K6</accession>
<comment type="similarity">
    <text evidence="1">Belongs to the protein-tyrosine phosphatase family.</text>
</comment>
<reference evidence="2" key="1">
    <citation type="submission" date="2017-05" db="EMBL/GenBank/DDBJ databases">
        <title>The Genome Sequence of Enterococcus sp. 9E7_DIV0242.</title>
        <authorList>
            <consortium name="The Broad Institute Genomics Platform"/>
            <consortium name="The Broad Institute Genomic Center for Infectious Diseases"/>
            <person name="Earl A."/>
            <person name="Manson A."/>
            <person name="Schwartman J."/>
            <person name="Gilmore M."/>
            <person name="Abouelleil A."/>
            <person name="Cao P."/>
            <person name="Chapman S."/>
            <person name="Cusick C."/>
            <person name="Shea T."/>
            <person name="Young S."/>
            <person name="Neafsey D."/>
            <person name="Nusbaum C."/>
            <person name="Birren B."/>
        </authorList>
    </citation>
    <scope>NUCLEOTIDE SEQUENCE [LARGE SCALE GENOMIC DNA]</scope>
    <source>
        <strain evidence="2">9E7_DIV0242</strain>
    </source>
</reference>
<name>A0A242K1K6_9ENTE</name>
<dbReference type="EMBL" id="NGMM01000007">
    <property type="protein sequence ID" value="OTP11455.1"/>
    <property type="molecule type" value="Genomic_DNA"/>
</dbReference>